<dbReference type="Gene3D" id="1.25.40.390">
    <property type="match status" value="1"/>
</dbReference>
<feature type="domain" description="RagB/SusD" evidence="6">
    <location>
        <begin position="347"/>
        <end position="464"/>
    </location>
</feature>
<comment type="subcellular location">
    <subcellularLocation>
        <location evidence="1">Cell outer membrane</location>
    </subcellularLocation>
</comment>
<accession>A0ABS1R5U6</accession>
<dbReference type="RefSeq" id="WP_202103776.1">
    <property type="nucleotide sequence ID" value="NZ_JAERTY010000008.1"/>
</dbReference>
<dbReference type="InterPro" id="IPR012944">
    <property type="entry name" value="SusD_RagB_dom"/>
</dbReference>
<dbReference type="Pfam" id="PF07980">
    <property type="entry name" value="SusD_RagB"/>
    <property type="match status" value="1"/>
</dbReference>
<sequence>MKNLIYITVLLLSFTDCKRSDFLDEKPNQSNVVPKTLGDFDAILDRDIEMNALGITARGPVPGLGEAGSDNYYLLDADFNGRMSPQVQNYYTWAKDPYDGSGVNDWVFPYQVVFYANTVLDGLGAVERTDNNYTEFDRIRGSALFARAHAFYQLAQVFAPPYNETSAFKDWGIPLRLTAEVEEKISRGALKQTYDRIIEDLKTASDLLPELPAIKTRPSKQATYGLLARVYQTMQKYDDSQKYANLCLAINDDLLDYNTVNSALSYPFRGGSQNHKEVIFACKIVGDPLLSYPFRANIAFVPSDLYNLYLNGDLRKKVFFGTRSGLISYKGSYDGVAHSFGGIAIDEIYLIRAENNAREKKLDDALTDINTLLKSRWDKNIPFEPLSSNDEEEVLNIVLNERRKELIFRGLRWTDLRRLNLEGRNITLHRTVNGQEYTLLPNDPKYTYPTPNEVISFNPEMPQNNR</sequence>
<gene>
    <name evidence="8" type="ORF">JKG61_15040</name>
</gene>
<evidence type="ECO:0000256" key="1">
    <source>
        <dbReference type="ARBA" id="ARBA00004442"/>
    </source>
</evidence>
<keyword evidence="4" id="KW-0472">Membrane</keyword>
<keyword evidence="9" id="KW-1185">Reference proteome</keyword>
<comment type="similarity">
    <text evidence="2">Belongs to the SusD family.</text>
</comment>
<organism evidence="8 9">
    <name type="scientific">Sphingobacterium faecale</name>
    <dbReference type="NCBI Taxonomy" id="2803775"/>
    <lineage>
        <taxon>Bacteria</taxon>
        <taxon>Pseudomonadati</taxon>
        <taxon>Bacteroidota</taxon>
        <taxon>Sphingobacteriia</taxon>
        <taxon>Sphingobacteriales</taxon>
        <taxon>Sphingobacteriaceae</taxon>
        <taxon>Sphingobacterium</taxon>
    </lineage>
</organism>
<dbReference type="Proteomes" id="UP000625283">
    <property type="component" value="Unassembled WGS sequence"/>
</dbReference>
<keyword evidence="3" id="KW-0732">Signal</keyword>
<evidence type="ECO:0000256" key="4">
    <source>
        <dbReference type="ARBA" id="ARBA00023136"/>
    </source>
</evidence>
<feature type="domain" description="SusD-like N-terminal" evidence="7">
    <location>
        <begin position="21"/>
        <end position="231"/>
    </location>
</feature>
<comment type="caution">
    <text evidence="8">The sequence shown here is derived from an EMBL/GenBank/DDBJ whole genome shotgun (WGS) entry which is preliminary data.</text>
</comment>
<dbReference type="SUPFAM" id="SSF48452">
    <property type="entry name" value="TPR-like"/>
    <property type="match status" value="1"/>
</dbReference>
<evidence type="ECO:0000259" key="7">
    <source>
        <dbReference type="Pfam" id="PF14322"/>
    </source>
</evidence>
<dbReference type="InterPro" id="IPR033985">
    <property type="entry name" value="SusD-like_N"/>
</dbReference>
<dbReference type="Pfam" id="PF14322">
    <property type="entry name" value="SusD-like_3"/>
    <property type="match status" value="1"/>
</dbReference>
<reference evidence="8 9" key="1">
    <citation type="submission" date="2021-01" db="EMBL/GenBank/DDBJ databases">
        <title>C459-1 draft genome sequence.</title>
        <authorList>
            <person name="Zhang X.-F."/>
        </authorList>
    </citation>
    <scope>NUCLEOTIDE SEQUENCE [LARGE SCALE GENOMIC DNA]</scope>
    <source>
        <strain evidence="9">C459-1</strain>
    </source>
</reference>
<dbReference type="EMBL" id="JAERTY010000008">
    <property type="protein sequence ID" value="MBL1410068.1"/>
    <property type="molecule type" value="Genomic_DNA"/>
</dbReference>
<evidence type="ECO:0000256" key="3">
    <source>
        <dbReference type="ARBA" id="ARBA00022729"/>
    </source>
</evidence>
<evidence type="ECO:0000256" key="5">
    <source>
        <dbReference type="ARBA" id="ARBA00023237"/>
    </source>
</evidence>
<dbReference type="InterPro" id="IPR011990">
    <property type="entry name" value="TPR-like_helical_dom_sf"/>
</dbReference>
<evidence type="ECO:0000313" key="8">
    <source>
        <dbReference type="EMBL" id="MBL1410068.1"/>
    </source>
</evidence>
<keyword evidence="5" id="KW-0998">Cell outer membrane</keyword>
<evidence type="ECO:0000256" key="2">
    <source>
        <dbReference type="ARBA" id="ARBA00006275"/>
    </source>
</evidence>
<name>A0ABS1R5U6_9SPHI</name>
<protein>
    <submittedName>
        <fullName evidence="8">RagB/SusD family nutrient uptake outer membrane protein</fullName>
    </submittedName>
</protein>
<evidence type="ECO:0000313" key="9">
    <source>
        <dbReference type="Proteomes" id="UP000625283"/>
    </source>
</evidence>
<evidence type="ECO:0000259" key="6">
    <source>
        <dbReference type="Pfam" id="PF07980"/>
    </source>
</evidence>
<proteinExistence type="inferred from homology"/>